<proteinExistence type="predicted"/>
<dbReference type="Pfam" id="PF01551">
    <property type="entry name" value="Peptidase_M23"/>
    <property type="match status" value="1"/>
</dbReference>
<dbReference type="InterPro" id="IPR011055">
    <property type="entry name" value="Dup_hybrid_motif"/>
</dbReference>
<name>A0A953IAR7_SYMTR</name>
<evidence type="ECO:0000256" key="2">
    <source>
        <dbReference type="SAM" id="MobiDB-lite"/>
    </source>
</evidence>
<evidence type="ECO:0000313" key="5">
    <source>
        <dbReference type="EMBL" id="MBY6275919.1"/>
    </source>
</evidence>
<dbReference type="FunFam" id="2.70.70.10:FF:000006">
    <property type="entry name" value="M23 family peptidase"/>
    <property type="match status" value="1"/>
</dbReference>
<feature type="domain" description="M23ase beta-sheet core" evidence="4">
    <location>
        <begin position="250"/>
        <end position="346"/>
    </location>
</feature>
<gene>
    <name evidence="5" type="ORF">CWE10_06790</name>
</gene>
<evidence type="ECO:0000256" key="3">
    <source>
        <dbReference type="SAM" id="Phobius"/>
    </source>
</evidence>
<dbReference type="PANTHER" id="PTHR21666">
    <property type="entry name" value="PEPTIDASE-RELATED"/>
    <property type="match status" value="1"/>
</dbReference>
<sequence>MPRRAGRLQLIVVPSTNSRSYSFFVYPALLAAGLGLVVLVVAALALGLRFFQTEAARLRAELAEMEALKQQARLQQEELERMRATAEQVEQELQEIRRLEKDLEHMTEGEDTLPSRSALTRRTPPGEGARGGPETSHSQQVPGLTLASILPDDVSPFVLGKRNTLAMDLKLGRLPSSMDSSLQSSRAVRAQLARQLAQLRDSVRALADGRDQLAAKLDYLAHKPAGWPVYGAEITDPFGPRWSPFGYGWQFHDGIDLGQDYGTPVYATGAGTVVYADWLEGGYGRCVIIDHGYGYRTLYAHLQDWNVFEGQEVERGDLIGWVGSSGLSTGPHLHYEVLVNGVAVDPEPYLESRPEE</sequence>
<feature type="transmembrane region" description="Helical" evidence="3">
    <location>
        <begin position="24"/>
        <end position="51"/>
    </location>
</feature>
<reference evidence="5" key="1">
    <citation type="submission" date="2017-11" db="EMBL/GenBank/DDBJ databases">
        <title>Three new genomes from thermophilic consortium.</title>
        <authorList>
            <person name="Quaggio R."/>
            <person name="Amgarten D."/>
            <person name="Setubal J.C."/>
        </authorList>
    </citation>
    <scope>NUCLEOTIDE SEQUENCE</scope>
    <source>
        <strain evidence="5">ZCTH01-B2</strain>
    </source>
</reference>
<accession>A0A953IAR7</accession>
<dbReference type="InterPro" id="IPR016047">
    <property type="entry name" value="M23ase_b-sheet_dom"/>
</dbReference>
<evidence type="ECO:0000256" key="1">
    <source>
        <dbReference type="ARBA" id="ARBA00022729"/>
    </source>
</evidence>
<keyword evidence="3" id="KW-1133">Transmembrane helix</keyword>
<feature type="region of interest" description="Disordered" evidence="2">
    <location>
        <begin position="102"/>
        <end position="140"/>
    </location>
</feature>
<dbReference type="CDD" id="cd12797">
    <property type="entry name" value="M23_peptidase"/>
    <property type="match status" value="1"/>
</dbReference>
<dbReference type="InterPro" id="IPR050570">
    <property type="entry name" value="Cell_wall_metabolism_enzyme"/>
</dbReference>
<protein>
    <recommendedName>
        <fullName evidence="4">M23ase beta-sheet core domain-containing protein</fullName>
    </recommendedName>
</protein>
<dbReference type="GO" id="GO:0004222">
    <property type="term" value="F:metalloendopeptidase activity"/>
    <property type="evidence" value="ECO:0007669"/>
    <property type="project" value="TreeGrafter"/>
</dbReference>
<dbReference type="EMBL" id="PIUK01000047">
    <property type="protein sequence ID" value="MBY6275919.1"/>
    <property type="molecule type" value="Genomic_DNA"/>
</dbReference>
<dbReference type="SUPFAM" id="SSF51261">
    <property type="entry name" value="Duplicated hybrid motif"/>
    <property type="match status" value="1"/>
</dbReference>
<dbReference type="Gene3D" id="2.70.70.10">
    <property type="entry name" value="Glucose Permease (Domain IIA)"/>
    <property type="match status" value="1"/>
</dbReference>
<organism evidence="5 6">
    <name type="scientific">Symbiobacterium thermophilum</name>
    <dbReference type="NCBI Taxonomy" id="2734"/>
    <lineage>
        <taxon>Bacteria</taxon>
        <taxon>Bacillati</taxon>
        <taxon>Bacillota</taxon>
        <taxon>Clostridia</taxon>
        <taxon>Eubacteriales</taxon>
        <taxon>Symbiobacteriaceae</taxon>
        <taxon>Symbiobacterium</taxon>
    </lineage>
</organism>
<dbReference type="RefSeq" id="WP_273378815.1">
    <property type="nucleotide sequence ID" value="NZ_PIUK01000047.1"/>
</dbReference>
<evidence type="ECO:0000259" key="4">
    <source>
        <dbReference type="Pfam" id="PF01551"/>
    </source>
</evidence>
<comment type="caution">
    <text evidence="5">The sequence shown here is derived from an EMBL/GenBank/DDBJ whole genome shotgun (WGS) entry which is preliminary data.</text>
</comment>
<evidence type="ECO:0000313" key="6">
    <source>
        <dbReference type="Proteomes" id="UP000732377"/>
    </source>
</evidence>
<keyword evidence="1" id="KW-0732">Signal</keyword>
<keyword evidence="3" id="KW-0472">Membrane</keyword>
<dbReference type="Proteomes" id="UP000732377">
    <property type="component" value="Unassembled WGS sequence"/>
</dbReference>
<dbReference type="PANTHER" id="PTHR21666:SF289">
    <property type="entry name" value="L-ALA--D-GLU ENDOPEPTIDASE"/>
    <property type="match status" value="1"/>
</dbReference>
<keyword evidence="3" id="KW-0812">Transmembrane</keyword>
<dbReference type="AlphaFoldDB" id="A0A953IAR7"/>